<evidence type="ECO:0000313" key="10">
    <source>
        <dbReference type="Proteomes" id="UP001163105"/>
    </source>
</evidence>
<evidence type="ECO:0000259" key="8">
    <source>
        <dbReference type="PROSITE" id="PS51471"/>
    </source>
</evidence>
<keyword evidence="5 6" id="KW-0472">Membrane</keyword>
<dbReference type="GO" id="GO:0015174">
    <property type="term" value="F:basic amino acid transmembrane transporter activity"/>
    <property type="evidence" value="ECO:0007669"/>
    <property type="project" value="TreeGrafter"/>
</dbReference>
<gene>
    <name evidence="9" type="ORF">O9K51_10189</name>
</gene>
<reference evidence="9" key="1">
    <citation type="submission" date="2023-01" db="EMBL/GenBank/DDBJ databases">
        <title>The growth and conidiation of Purpureocillium lavendulum are regulated by nitrogen source and histone H3K14 acetylation.</title>
        <authorList>
            <person name="Tang P."/>
            <person name="Han J."/>
            <person name="Zhang C."/>
            <person name="Tang P."/>
            <person name="Qi F."/>
            <person name="Zhang K."/>
            <person name="Liang L."/>
        </authorList>
    </citation>
    <scope>NUCLEOTIDE SEQUENCE</scope>
    <source>
        <strain evidence="9">YMF1.00683</strain>
    </source>
</reference>
<evidence type="ECO:0000256" key="4">
    <source>
        <dbReference type="ARBA" id="ARBA00022989"/>
    </source>
</evidence>
<feature type="transmembrane region" description="Helical" evidence="6">
    <location>
        <begin position="348"/>
        <end position="367"/>
    </location>
</feature>
<comment type="caution">
    <text evidence="9">The sequence shown here is derived from an EMBL/GenBank/DDBJ whole genome shotgun (WGS) entry which is preliminary data.</text>
</comment>
<feature type="transmembrane region" description="Helical" evidence="6">
    <location>
        <begin position="485"/>
        <end position="502"/>
    </location>
</feature>
<evidence type="ECO:0000256" key="6">
    <source>
        <dbReference type="SAM" id="Phobius"/>
    </source>
</evidence>
<protein>
    <submittedName>
        <fullName evidence="9">Multidrug resistance protein fnx1</fullName>
    </submittedName>
</protein>
<evidence type="ECO:0000259" key="7">
    <source>
        <dbReference type="PROSITE" id="PS50850"/>
    </source>
</evidence>
<dbReference type="SUPFAM" id="SSF103473">
    <property type="entry name" value="MFS general substrate transporter"/>
    <property type="match status" value="1"/>
</dbReference>
<evidence type="ECO:0000256" key="1">
    <source>
        <dbReference type="ARBA" id="ARBA00004127"/>
    </source>
</evidence>
<feature type="transmembrane region" description="Helical" evidence="6">
    <location>
        <begin position="260"/>
        <end position="278"/>
    </location>
</feature>
<feature type="domain" description="Major facilitator superfamily (MFS) profile" evidence="7">
    <location>
        <begin position="226"/>
        <end position="696"/>
    </location>
</feature>
<keyword evidence="3 6" id="KW-0812">Transmembrane</keyword>
<dbReference type="GO" id="GO:0000329">
    <property type="term" value="C:fungal-type vacuole membrane"/>
    <property type="evidence" value="ECO:0007669"/>
    <property type="project" value="TreeGrafter"/>
</dbReference>
<dbReference type="GO" id="GO:0012505">
    <property type="term" value="C:endomembrane system"/>
    <property type="evidence" value="ECO:0007669"/>
    <property type="project" value="UniProtKB-SubCell"/>
</dbReference>
<accession>A0AB34FCR1</accession>
<keyword evidence="4 6" id="KW-1133">Transmembrane helix</keyword>
<evidence type="ECO:0000256" key="3">
    <source>
        <dbReference type="ARBA" id="ARBA00022692"/>
    </source>
</evidence>
<feature type="transmembrane region" description="Helical" evidence="6">
    <location>
        <begin position="665"/>
        <end position="691"/>
    </location>
</feature>
<feature type="transmembrane region" description="Helical" evidence="6">
    <location>
        <begin position="601"/>
        <end position="619"/>
    </location>
</feature>
<dbReference type="AlphaFoldDB" id="A0AB34FCR1"/>
<dbReference type="InterPro" id="IPR036259">
    <property type="entry name" value="MFS_trans_sf"/>
</dbReference>
<dbReference type="InterPro" id="IPR027443">
    <property type="entry name" value="IPNS-like_sf"/>
</dbReference>
<dbReference type="EMBL" id="JAQHRD010000013">
    <property type="protein sequence ID" value="KAJ6437218.1"/>
    <property type="molecule type" value="Genomic_DNA"/>
</dbReference>
<evidence type="ECO:0000256" key="5">
    <source>
        <dbReference type="ARBA" id="ARBA00023136"/>
    </source>
</evidence>
<dbReference type="SUPFAM" id="SSF51197">
    <property type="entry name" value="Clavaminate synthase-like"/>
    <property type="match status" value="1"/>
</dbReference>
<dbReference type="Proteomes" id="UP001163105">
    <property type="component" value="Unassembled WGS sequence"/>
</dbReference>
<feature type="domain" description="Fe2OG dioxygenase" evidence="8">
    <location>
        <begin position="82"/>
        <end position="181"/>
    </location>
</feature>
<dbReference type="Pfam" id="PF07690">
    <property type="entry name" value="MFS_1"/>
    <property type="match status" value="1"/>
</dbReference>
<dbReference type="InterPro" id="IPR044861">
    <property type="entry name" value="IPNS-like_FE2OG_OXY"/>
</dbReference>
<dbReference type="Gene3D" id="1.20.1250.20">
    <property type="entry name" value="MFS general substrate transporter like domains"/>
    <property type="match status" value="1"/>
</dbReference>
<feature type="transmembrane region" description="Helical" evidence="6">
    <location>
        <begin position="225"/>
        <end position="248"/>
    </location>
</feature>
<sequence>MTTDSTPIPEEANLHVLSFTSLLDRDKEELANLVSACEVYGFFYLDVRDWESGRILQELDATWRVMKPWFDQPLEDKLGTETISDAHGEALEDKTARGHNAHTDVGSFTLLFTEQPGLQVLSPKTGEWEYIAAKAGHAIVNVADTLRFISGRRFKSAMHRVLPPGGDMSTDRYSAAYFLRAGDGVVFKGINGEDVTAEQWFLSKPSPGVGTVLTDQEMSNRHLSIIFGSVFIGVFLAALDTTIVATLSVPISASFDSLNLLSWLGSSYLIANAACQPLSGRLTDIFSRRAGLVACNILFGAGTLICGLATSEWMFLAGRVVAGMGGGGLNAISAFVASDLVPLRKRGVIQGIIHICYGVGAGLGGLFGGWANDVWGWRMAFHSRMPLIVTSGALVYLTLKTPSPEPDDKRKLLRVDFLGAFTLSLTLVLLLLGLNSGGNIVKWAHPLVLVSVSLSIVSAGAFVWVETKWANEPIIPMHLLLNRTVIGACSMNWLITMVLFMATFYFPVFFQSLGTSVASLTCGYVMKRTGKYWSMGLVVVSCSSLGFVGLSTMDYDTPGPAASAYIFLVGAGYGGMLSIALVATVAAVSHEDQAVATSATYAFRSTGATMGVTIASVVYQNLLQAALHQRFDSRNGSAEVIERILSSLDELKHLPEDWVKGTYDAYLVALRGVFLVGLGLSVLGLVAAGFIREHKLHKTLSRAENE</sequence>
<dbReference type="InterPro" id="IPR020846">
    <property type="entry name" value="MFS_dom"/>
</dbReference>
<dbReference type="PANTHER" id="PTHR23501:SF191">
    <property type="entry name" value="VACUOLAR BASIC AMINO ACID TRANSPORTER 4"/>
    <property type="match status" value="1"/>
</dbReference>
<feature type="transmembrane region" description="Helical" evidence="6">
    <location>
        <begin position="290"/>
        <end position="310"/>
    </location>
</feature>
<feature type="transmembrane region" description="Helical" evidence="6">
    <location>
        <begin position="316"/>
        <end position="336"/>
    </location>
</feature>
<dbReference type="InterPro" id="IPR011701">
    <property type="entry name" value="MFS"/>
</dbReference>
<feature type="transmembrane region" description="Helical" evidence="6">
    <location>
        <begin position="508"/>
        <end position="526"/>
    </location>
</feature>
<dbReference type="PROSITE" id="PS51471">
    <property type="entry name" value="FE2OG_OXY"/>
    <property type="match status" value="1"/>
</dbReference>
<evidence type="ECO:0000313" key="9">
    <source>
        <dbReference type="EMBL" id="KAJ6437218.1"/>
    </source>
</evidence>
<feature type="transmembrane region" description="Helical" evidence="6">
    <location>
        <begin position="533"/>
        <end position="553"/>
    </location>
</feature>
<feature type="transmembrane region" description="Helical" evidence="6">
    <location>
        <begin position="444"/>
        <end position="465"/>
    </location>
</feature>
<dbReference type="Pfam" id="PF03171">
    <property type="entry name" value="2OG-FeII_Oxy"/>
    <property type="match status" value="1"/>
</dbReference>
<evidence type="ECO:0000256" key="2">
    <source>
        <dbReference type="ARBA" id="ARBA00022448"/>
    </source>
</evidence>
<feature type="transmembrane region" description="Helical" evidence="6">
    <location>
        <begin position="411"/>
        <end position="432"/>
    </location>
</feature>
<dbReference type="InterPro" id="IPR005123">
    <property type="entry name" value="Oxoglu/Fe-dep_dioxygenase_dom"/>
</dbReference>
<organism evidence="9 10">
    <name type="scientific">Purpureocillium lavendulum</name>
    <dbReference type="NCBI Taxonomy" id="1247861"/>
    <lineage>
        <taxon>Eukaryota</taxon>
        <taxon>Fungi</taxon>
        <taxon>Dikarya</taxon>
        <taxon>Ascomycota</taxon>
        <taxon>Pezizomycotina</taxon>
        <taxon>Sordariomycetes</taxon>
        <taxon>Hypocreomycetidae</taxon>
        <taxon>Hypocreales</taxon>
        <taxon>Ophiocordycipitaceae</taxon>
        <taxon>Purpureocillium</taxon>
    </lineage>
</organism>
<name>A0AB34FCR1_9HYPO</name>
<feature type="transmembrane region" description="Helical" evidence="6">
    <location>
        <begin position="379"/>
        <end position="399"/>
    </location>
</feature>
<keyword evidence="2" id="KW-0813">Transport</keyword>
<dbReference type="PROSITE" id="PS50850">
    <property type="entry name" value="MFS"/>
    <property type="match status" value="1"/>
</dbReference>
<proteinExistence type="predicted"/>
<keyword evidence="10" id="KW-1185">Reference proteome</keyword>
<comment type="subcellular location">
    <subcellularLocation>
        <location evidence="1">Endomembrane system</location>
        <topology evidence="1">Multi-pass membrane protein</topology>
    </subcellularLocation>
</comment>
<dbReference type="PANTHER" id="PTHR23501">
    <property type="entry name" value="MAJOR FACILITATOR SUPERFAMILY"/>
    <property type="match status" value="1"/>
</dbReference>
<feature type="transmembrane region" description="Helical" evidence="6">
    <location>
        <begin position="565"/>
        <end position="589"/>
    </location>
</feature>
<dbReference type="Gene3D" id="2.60.120.330">
    <property type="entry name" value="B-lactam Antibiotic, Isopenicillin N Synthase, Chain"/>
    <property type="match status" value="2"/>
</dbReference>